<feature type="region of interest" description="Disordered" evidence="1">
    <location>
        <begin position="78"/>
        <end position="204"/>
    </location>
</feature>
<reference evidence="2 3" key="1">
    <citation type="journal article" date="2019" name="Int. J. Syst. Evol. Microbiol.">
        <title>The Global Catalogue of Microorganisms (GCM) 10K type strain sequencing project: providing services to taxonomists for standard genome sequencing and annotation.</title>
        <authorList>
            <consortium name="The Broad Institute Genomics Platform"/>
            <consortium name="The Broad Institute Genome Sequencing Center for Infectious Disease"/>
            <person name="Wu L."/>
            <person name="Ma J."/>
        </authorList>
    </citation>
    <scope>NUCLEOTIDE SEQUENCE [LARGE SCALE GENOMIC DNA]</scope>
    <source>
        <strain evidence="2 3">JCM 14545</strain>
    </source>
</reference>
<evidence type="ECO:0000256" key="1">
    <source>
        <dbReference type="SAM" id="MobiDB-lite"/>
    </source>
</evidence>
<evidence type="ECO:0000313" key="2">
    <source>
        <dbReference type="EMBL" id="GAA1972786.1"/>
    </source>
</evidence>
<evidence type="ECO:0000313" key="3">
    <source>
        <dbReference type="Proteomes" id="UP001501116"/>
    </source>
</evidence>
<protein>
    <submittedName>
        <fullName evidence="2">Uncharacterized protein</fullName>
    </submittedName>
</protein>
<comment type="caution">
    <text evidence="2">The sequence shown here is derived from an EMBL/GenBank/DDBJ whole genome shotgun (WGS) entry which is preliminary data.</text>
</comment>
<gene>
    <name evidence="2" type="ORF">GCM10009754_54280</name>
</gene>
<dbReference type="Proteomes" id="UP001501116">
    <property type="component" value="Unassembled WGS sequence"/>
</dbReference>
<feature type="compositionally biased region" description="Acidic residues" evidence="1">
    <location>
        <begin position="98"/>
        <end position="110"/>
    </location>
</feature>
<accession>A0ABN2RQF2</accession>
<feature type="compositionally biased region" description="Low complexity" evidence="1">
    <location>
        <begin position="192"/>
        <end position="204"/>
    </location>
</feature>
<name>A0ABN2RQF2_9PSEU</name>
<keyword evidence="3" id="KW-1185">Reference proteome</keyword>
<organism evidence="2 3">
    <name type="scientific">Amycolatopsis minnesotensis</name>
    <dbReference type="NCBI Taxonomy" id="337894"/>
    <lineage>
        <taxon>Bacteria</taxon>
        <taxon>Bacillati</taxon>
        <taxon>Actinomycetota</taxon>
        <taxon>Actinomycetes</taxon>
        <taxon>Pseudonocardiales</taxon>
        <taxon>Pseudonocardiaceae</taxon>
        <taxon>Amycolatopsis</taxon>
    </lineage>
</organism>
<feature type="compositionally biased region" description="Basic and acidic residues" evidence="1">
    <location>
        <begin position="140"/>
        <end position="161"/>
    </location>
</feature>
<proteinExistence type="predicted"/>
<feature type="compositionally biased region" description="Low complexity" evidence="1">
    <location>
        <begin position="85"/>
        <end position="97"/>
    </location>
</feature>
<feature type="compositionally biased region" description="Low complexity" evidence="1">
    <location>
        <begin position="127"/>
        <end position="136"/>
    </location>
</feature>
<sequence length="204" mass="20735">MVEPITAIYAQEDDEWAITVAGLGKKLTAKAPGIIAARDRVDQLVEQLVPEGKATVVHLLNGSALEFTTAYMTARLTKPEPTPLTSEDSSAEQAESAETAESEPDADETGPDTPAEPVKAKADAGEKAPGAETAAPEAEEPAKAEAETETKAEQATDKAKLDSLASNGKFAGVSALGGQPASQLGAPSGSVAMAKAATPPAARA</sequence>
<dbReference type="EMBL" id="BAAANN010000023">
    <property type="protein sequence ID" value="GAA1972786.1"/>
    <property type="molecule type" value="Genomic_DNA"/>
</dbReference>